<accession>A0ACC0UMV8</accession>
<sequence length="325" mass="35868">MGKRKFESDECVVGSTSSLPERAASSAPVGVPGPSSCERQPQAETPAPLSVKTRSKRARKDPQGQGSDATAPEKRGAIYKKACPKNIKDRVARVMSQRFYMIDRRRESGEPREEFKVLGSTGNVYSVNIGRVPSCNCPDASRGNHCKHILFIFLKVLQVPQSSDLWYQKALLTSELQNIFANAPQAPNALAHDKVLEAYARATGKASTSTPSDSKRRIPGPEDNCPICYESMHEVSQDKLMFCEECGNALHTECFDQWRRSAAELTCVWCRAKWARWVDDTAGASRASEGYINLGPVAGLSAQRDTSSYHQSWRYGTSSSRANRA</sequence>
<comment type="caution">
    <text evidence="1">The sequence shown here is derived from an EMBL/GenBank/DDBJ whole genome shotgun (WGS) entry which is preliminary data.</text>
</comment>
<gene>
    <name evidence="1" type="ORF">F5148DRAFT_1160312</name>
</gene>
<evidence type="ECO:0000313" key="1">
    <source>
        <dbReference type="EMBL" id="KAI9512842.1"/>
    </source>
</evidence>
<dbReference type="Proteomes" id="UP001207468">
    <property type="component" value="Unassembled WGS sequence"/>
</dbReference>
<reference evidence="1" key="1">
    <citation type="submission" date="2021-03" db="EMBL/GenBank/DDBJ databases">
        <title>Evolutionary priming and transition to the ectomycorrhizal habit in an iconic lineage of mushroom-forming fungi: is preadaptation a requirement?</title>
        <authorList>
            <consortium name="DOE Joint Genome Institute"/>
            <person name="Looney B.P."/>
            <person name="Miyauchi S."/>
            <person name="Morin E."/>
            <person name="Drula E."/>
            <person name="Courty P.E."/>
            <person name="Chicoki N."/>
            <person name="Fauchery L."/>
            <person name="Kohler A."/>
            <person name="Kuo A."/>
            <person name="LaButti K."/>
            <person name="Pangilinan J."/>
            <person name="Lipzen A."/>
            <person name="Riley R."/>
            <person name="Andreopoulos W."/>
            <person name="He G."/>
            <person name="Johnson J."/>
            <person name="Barry K.W."/>
            <person name="Grigoriev I.V."/>
            <person name="Nagy L."/>
            <person name="Hibbett D."/>
            <person name="Henrissat B."/>
            <person name="Matheny P.B."/>
            <person name="Labbe J."/>
            <person name="Martin A.F."/>
        </authorList>
    </citation>
    <scope>NUCLEOTIDE SEQUENCE</scope>
    <source>
        <strain evidence="1">BPL698</strain>
    </source>
</reference>
<keyword evidence="2" id="KW-1185">Reference proteome</keyword>
<dbReference type="EMBL" id="JAGFNK010000005">
    <property type="protein sequence ID" value="KAI9512842.1"/>
    <property type="molecule type" value="Genomic_DNA"/>
</dbReference>
<name>A0ACC0UMV8_9AGAM</name>
<organism evidence="1 2">
    <name type="scientific">Russula earlei</name>
    <dbReference type="NCBI Taxonomy" id="71964"/>
    <lineage>
        <taxon>Eukaryota</taxon>
        <taxon>Fungi</taxon>
        <taxon>Dikarya</taxon>
        <taxon>Basidiomycota</taxon>
        <taxon>Agaricomycotina</taxon>
        <taxon>Agaricomycetes</taxon>
        <taxon>Russulales</taxon>
        <taxon>Russulaceae</taxon>
        <taxon>Russula</taxon>
    </lineage>
</organism>
<evidence type="ECO:0000313" key="2">
    <source>
        <dbReference type="Proteomes" id="UP001207468"/>
    </source>
</evidence>
<proteinExistence type="predicted"/>
<protein>
    <submittedName>
        <fullName evidence="1">Uncharacterized protein</fullName>
    </submittedName>
</protein>